<evidence type="ECO:0008006" key="3">
    <source>
        <dbReference type="Google" id="ProtNLM"/>
    </source>
</evidence>
<evidence type="ECO:0000313" key="2">
    <source>
        <dbReference type="Proteomes" id="UP000019143"/>
    </source>
</evidence>
<accession>W4RXZ0</accession>
<reference evidence="1 2" key="1">
    <citation type="submission" date="2014-01" db="EMBL/GenBank/DDBJ databases">
        <title>Genome sequence and analysis of Xanthomonas arboricola pv. pruni.</title>
        <authorList>
            <person name="Fujikawa T."/>
            <person name="Nakazono-Nagaoka E."/>
        </authorList>
    </citation>
    <scope>NUCLEOTIDE SEQUENCE [LARGE SCALE GENOMIC DNA]</scope>
    <source>
        <strain evidence="2">MAFF 311562</strain>
    </source>
</reference>
<proteinExistence type="predicted"/>
<dbReference type="EMBL" id="BAVB01000145">
    <property type="protein sequence ID" value="GAE49245.1"/>
    <property type="molecule type" value="Genomic_DNA"/>
</dbReference>
<dbReference type="AlphaFoldDB" id="W4RXZ0"/>
<name>W4RXZ0_9XANT</name>
<gene>
    <name evidence="1" type="ORF">XPU_0777</name>
</gene>
<protein>
    <recommendedName>
        <fullName evidence="3">Rhs family protein</fullName>
    </recommendedName>
</protein>
<evidence type="ECO:0000313" key="1">
    <source>
        <dbReference type="EMBL" id="GAE49245.1"/>
    </source>
</evidence>
<dbReference type="Proteomes" id="UP000019143">
    <property type="component" value="Unassembled WGS sequence"/>
</dbReference>
<organism evidence="1 2">
    <name type="scientific">Xanthomonas arboricola pv. pruni str. MAFF 311562</name>
    <dbReference type="NCBI Taxonomy" id="1414836"/>
    <lineage>
        <taxon>Bacteria</taxon>
        <taxon>Pseudomonadati</taxon>
        <taxon>Pseudomonadota</taxon>
        <taxon>Gammaproteobacteria</taxon>
        <taxon>Lysobacterales</taxon>
        <taxon>Lysobacteraceae</taxon>
        <taxon>Xanthomonas</taxon>
    </lineage>
</organism>
<feature type="non-terminal residue" evidence="1">
    <location>
        <position position="215"/>
    </location>
</feature>
<comment type="caution">
    <text evidence="1">The sequence shown here is derived from an EMBL/GenBank/DDBJ whole genome shotgun (WGS) entry which is preliminary data.</text>
</comment>
<sequence length="215" mass="23396">MTDALGGKSTYAMTNAGGQAPKISAITNGAGTVSYTYYDQSVDYRRRLSTMTDRRGIQTKHTYSETTENGINVSVHTVQEALGHPQQRTITTATATGSNKVLSIQLDGRKTTYTRNARLQPVLLTITSQEGQKRELAYTYCEASDVATSGGGCPILGYLKSIDGPRTDIDDRTTYNYYPIDAAGCETGTGACLYRKGDLKQTINAPWPDPRESEL</sequence>